<dbReference type="RefSeq" id="WP_284362022.1">
    <property type="nucleotide sequence ID" value="NZ_BSNI01000001.1"/>
</dbReference>
<evidence type="ECO:0000256" key="1">
    <source>
        <dbReference type="SAM" id="SignalP"/>
    </source>
</evidence>
<keyword evidence="4" id="KW-1185">Reference proteome</keyword>
<organism evidence="3 4">
    <name type="scientific">Maritalea porphyrae</name>
    <dbReference type="NCBI Taxonomy" id="880732"/>
    <lineage>
        <taxon>Bacteria</taxon>
        <taxon>Pseudomonadati</taxon>
        <taxon>Pseudomonadota</taxon>
        <taxon>Alphaproteobacteria</taxon>
        <taxon>Hyphomicrobiales</taxon>
        <taxon>Devosiaceae</taxon>
        <taxon>Maritalea</taxon>
    </lineage>
</organism>
<dbReference type="PANTHER" id="PTHR39176">
    <property type="entry name" value="PERIPLASMIC PROTEIN-RELATED"/>
    <property type="match status" value="1"/>
</dbReference>
<accession>A0ABQ5UMB8</accession>
<feature type="chain" id="PRO_5046103873" description="Lysozyme inhibitor LprI-like N-terminal domain-containing protein" evidence="1">
    <location>
        <begin position="23"/>
        <end position="165"/>
    </location>
</feature>
<sequence length="165" mass="18989">MTKLILPLAAIAALSMTNTSHAQEFTTEDEINMQQCIETVHQYQADGENISMRECIGAASRVCMDEPGGSSTVGMSECTMHENAWWDQHLNFLYQDLKDNLTSEQFTKLRDAQRAWIKFRDADCDFNYEYWKEGTIRSTFYTSCVLDKTASRAIELEGYLEWINL</sequence>
<reference evidence="3" key="1">
    <citation type="journal article" date="2014" name="Int. J. Syst. Evol. Microbiol.">
        <title>Complete genome of a new Firmicutes species belonging to the dominant human colonic microbiota ('Ruminococcus bicirculans') reveals two chromosomes and a selective capacity to utilize plant glucans.</title>
        <authorList>
            <consortium name="NISC Comparative Sequencing Program"/>
            <person name="Wegmann U."/>
            <person name="Louis P."/>
            <person name="Goesmann A."/>
            <person name="Henrissat B."/>
            <person name="Duncan S.H."/>
            <person name="Flint H.J."/>
        </authorList>
    </citation>
    <scope>NUCLEOTIDE SEQUENCE</scope>
    <source>
        <strain evidence="3">NBRC 107169</strain>
    </source>
</reference>
<evidence type="ECO:0000313" key="4">
    <source>
        <dbReference type="Proteomes" id="UP001161405"/>
    </source>
</evidence>
<dbReference type="PANTHER" id="PTHR39176:SF1">
    <property type="entry name" value="PERIPLASMIC PROTEIN"/>
    <property type="match status" value="1"/>
</dbReference>
<protein>
    <recommendedName>
        <fullName evidence="2">Lysozyme inhibitor LprI-like N-terminal domain-containing protein</fullName>
    </recommendedName>
</protein>
<gene>
    <name evidence="3" type="ORF">GCM10007879_06700</name>
</gene>
<keyword evidence="1" id="KW-0732">Signal</keyword>
<dbReference type="Proteomes" id="UP001161405">
    <property type="component" value="Unassembled WGS sequence"/>
</dbReference>
<name>A0ABQ5UMB8_9HYPH</name>
<dbReference type="InterPro" id="IPR009739">
    <property type="entry name" value="LprI-like_N"/>
</dbReference>
<dbReference type="EMBL" id="BSNI01000001">
    <property type="protein sequence ID" value="GLQ16421.1"/>
    <property type="molecule type" value="Genomic_DNA"/>
</dbReference>
<reference evidence="3" key="2">
    <citation type="submission" date="2023-01" db="EMBL/GenBank/DDBJ databases">
        <title>Draft genome sequence of Maritalea porphyrae strain NBRC 107169.</title>
        <authorList>
            <person name="Sun Q."/>
            <person name="Mori K."/>
        </authorList>
    </citation>
    <scope>NUCLEOTIDE SEQUENCE</scope>
    <source>
        <strain evidence="3">NBRC 107169</strain>
    </source>
</reference>
<evidence type="ECO:0000259" key="2">
    <source>
        <dbReference type="Pfam" id="PF07007"/>
    </source>
</evidence>
<dbReference type="Pfam" id="PF07007">
    <property type="entry name" value="LprI"/>
    <property type="match status" value="1"/>
</dbReference>
<comment type="caution">
    <text evidence="3">The sequence shown here is derived from an EMBL/GenBank/DDBJ whole genome shotgun (WGS) entry which is preliminary data.</text>
</comment>
<dbReference type="Gene3D" id="1.20.1270.180">
    <property type="match status" value="1"/>
</dbReference>
<feature type="domain" description="Lysozyme inhibitor LprI-like N-terminal" evidence="2">
    <location>
        <begin position="63"/>
        <end position="156"/>
    </location>
</feature>
<evidence type="ECO:0000313" key="3">
    <source>
        <dbReference type="EMBL" id="GLQ16421.1"/>
    </source>
</evidence>
<feature type="signal peptide" evidence="1">
    <location>
        <begin position="1"/>
        <end position="22"/>
    </location>
</feature>
<proteinExistence type="predicted"/>